<keyword evidence="2" id="KW-0812">Transmembrane</keyword>
<dbReference type="KEGG" id="marq:MARGE09_P1007"/>
<evidence type="ECO:0008006" key="5">
    <source>
        <dbReference type="Google" id="ProtNLM"/>
    </source>
</evidence>
<dbReference type="EMBL" id="AP023086">
    <property type="protein sequence ID" value="BCD96807.1"/>
    <property type="molecule type" value="Genomic_DNA"/>
</dbReference>
<dbReference type="RefSeq" id="WP_236986290.1">
    <property type="nucleotide sequence ID" value="NZ_AP023086.1"/>
</dbReference>
<evidence type="ECO:0000313" key="3">
    <source>
        <dbReference type="EMBL" id="BCD96807.1"/>
    </source>
</evidence>
<protein>
    <recommendedName>
        <fullName evidence="5">DUF4350 domain-containing protein</fullName>
    </recommendedName>
</protein>
<gene>
    <name evidence="3" type="ORF">MARGE09_P1007</name>
</gene>
<dbReference type="AlphaFoldDB" id="A0AAN1WFT5"/>
<keyword evidence="4" id="KW-1185">Reference proteome</keyword>
<keyword evidence="2" id="KW-1133">Transmembrane helix</keyword>
<reference evidence="3 4" key="1">
    <citation type="journal article" date="2022" name="IScience">
        <title>An ultrasensitive nanofiber-based assay for enzymatic hydrolysis and deep-sea microbial degradation of cellulose.</title>
        <authorList>
            <person name="Tsudome M."/>
            <person name="Tachioka M."/>
            <person name="Miyazaki M."/>
            <person name="Uchimura K."/>
            <person name="Tsuda M."/>
            <person name="Takaki Y."/>
            <person name="Deguchi S."/>
        </authorList>
    </citation>
    <scope>NUCLEOTIDE SEQUENCE [LARGE SCALE GENOMIC DNA]</scope>
    <source>
        <strain evidence="3 4">GE09</strain>
    </source>
</reference>
<organism evidence="3 4">
    <name type="scientific">Marinagarivorans cellulosilyticus</name>
    <dbReference type="NCBI Taxonomy" id="2721545"/>
    <lineage>
        <taxon>Bacteria</taxon>
        <taxon>Pseudomonadati</taxon>
        <taxon>Pseudomonadota</taxon>
        <taxon>Gammaproteobacteria</taxon>
        <taxon>Cellvibrionales</taxon>
        <taxon>Cellvibrionaceae</taxon>
        <taxon>Marinagarivorans</taxon>
    </lineage>
</organism>
<feature type="transmembrane region" description="Helical" evidence="2">
    <location>
        <begin position="5"/>
        <end position="22"/>
    </location>
</feature>
<accession>A0AAN1WFT5</accession>
<dbReference type="Proteomes" id="UP001320119">
    <property type="component" value="Chromosome"/>
</dbReference>
<keyword evidence="2" id="KW-0472">Membrane</keyword>
<evidence type="ECO:0000313" key="4">
    <source>
        <dbReference type="Proteomes" id="UP001320119"/>
    </source>
</evidence>
<evidence type="ECO:0000256" key="1">
    <source>
        <dbReference type="SAM" id="MobiDB-lite"/>
    </source>
</evidence>
<name>A0AAN1WFT5_9GAMM</name>
<sequence length="439" mass="49799">MLNRIVIFLFVILCAVLVYLFYSTFEYYEENKDIGWGSDARKNPYLALELYAQKNGGSIKTADSYFDLGDLDTYQFIYIANSDLLLSEARILDLMAWVKSGGMLFVGLTLDGAENDYLLKKLNVSLYEADYWSDSENDDDLSGKGEKDSPQEVAEQVGEELRRYNESLNDEGRLIEESNNPLSEAEFIEQYESDVGQDYLTLLSFEGVDAELKAELDSIVDIYHPAMNDEEWFDSEQRLIYWAGTEYGVHFAQLEVGAGLISLSAGEVLLDNHNVAHFDHAYLWDVLSNGEYSAVLYGSTMPSLWRILKNIMPELLLSLLLLLVCSLWYVAGYFGAKREFKATSRRAFHEHLAASAGFYWRNKWQVKLLKPLREDIVSAAKKGMSGFESASQDDRINMLSNHSGISVVLIQNALYQDEKLNDDGFTKTVQILQKLRGGL</sequence>
<evidence type="ECO:0000256" key="2">
    <source>
        <dbReference type="SAM" id="Phobius"/>
    </source>
</evidence>
<proteinExistence type="predicted"/>
<feature type="transmembrane region" description="Helical" evidence="2">
    <location>
        <begin position="315"/>
        <end position="336"/>
    </location>
</feature>
<feature type="compositionally biased region" description="Basic and acidic residues" evidence="1">
    <location>
        <begin position="141"/>
        <end position="150"/>
    </location>
</feature>
<feature type="region of interest" description="Disordered" evidence="1">
    <location>
        <begin position="135"/>
        <end position="156"/>
    </location>
</feature>